<sequence>MSFSVSSCHDDDKKKKTTKSVHFPTDEDSLSQLFVVEALDDFSEQEKKNLWFSRSDYQFSKSCARVIAKESERYGHSRHLDAVYNDHHHSSTTDHQDNEEQRALGRLKLWALQGHSRRGLEFWANSQHGSARKQDSFQYVQRVLRAHTELKLQDALDQDTKLRDIGCHLSRKARMFAERMGQADQHAARFELGLLETDDFSVCVSPRQLVQQQQQQRRNLGLSNTHKRVVQLPKLSSSSAAAAISPSRRRVSTTTTPKLPRVVGRSSRVA</sequence>
<dbReference type="AlphaFoldDB" id="A0A7S1ZG99"/>
<evidence type="ECO:0000256" key="1">
    <source>
        <dbReference type="SAM" id="MobiDB-lite"/>
    </source>
</evidence>
<dbReference type="EMBL" id="HBGN01023672">
    <property type="protein sequence ID" value="CAD9338142.1"/>
    <property type="molecule type" value="Transcribed_RNA"/>
</dbReference>
<feature type="region of interest" description="Disordered" evidence="1">
    <location>
        <begin position="235"/>
        <end position="270"/>
    </location>
</feature>
<name>A0A7S1ZG99_9STRA</name>
<feature type="region of interest" description="Disordered" evidence="1">
    <location>
        <begin position="1"/>
        <end position="22"/>
    </location>
</feature>
<accession>A0A7S1ZG99</accession>
<organism evidence="2">
    <name type="scientific">Ditylum brightwellii</name>
    <dbReference type="NCBI Taxonomy" id="49249"/>
    <lineage>
        <taxon>Eukaryota</taxon>
        <taxon>Sar</taxon>
        <taxon>Stramenopiles</taxon>
        <taxon>Ochrophyta</taxon>
        <taxon>Bacillariophyta</taxon>
        <taxon>Mediophyceae</taxon>
        <taxon>Lithodesmiophycidae</taxon>
        <taxon>Lithodesmiales</taxon>
        <taxon>Lithodesmiaceae</taxon>
        <taxon>Ditylum</taxon>
    </lineage>
</organism>
<gene>
    <name evidence="2" type="ORF">DBRI1063_LOCUS15119</name>
</gene>
<evidence type="ECO:0000313" key="2">
    <source>
        <dbReference type="EMBL" id="CAD9338142.1"/>
    </source>
</evidence>
<reference evidence="2" key="1">
    <citation type="submission" date="2021-01" db="EMBL/GenBank/DDBJ databases">
        <authorList>
            <person name="Corre E."/>
            <person name="Pelletier E."/>
            <person name="Niang G."/>
            <person name="Scheremetjew M."/>
            <person name="Finn R."/>
            <person name="Kale V."/>
            <person name="Holt S."/>
            <person name="Cochrane G."/>
            <person name="Meng A."/>
            <person name="Brown T."/>
            <person name="Cohen L."/>
        </authorList>
    </citation>
    <scope>NUCLEOTIDE SEQUENCE</scope>
    <source>
        <strain evidence="2">Pop2</strain>
    </source>
</reference>
<feature type="compositionally biased region" description="Low complexity" evidence="1">
    <location>
        <begin position="236"/>
        <end position="257"/>
    </location>
</feature>
<protein>
    <submittedName>
        <fullName evidence="2">Uncharacterized protein</fullName>
    </submittedName>
</protein>
<proteinExistence type="predicted"/>